<dbReference type="EMBL" id="GL996527">
    <property type="protein sequence ID" value="EGV62060.1"/>
    <property type="molecule type" value="Genomic_DNA"/>
</dbReference>
<evidence type="ECO:0008006" key="3">
    <source>
        <dbReference type="Google" id="ProtNLM"/>
    </source>
</evidence>
<dbReference type="eggNOG" id="ENOG502RBKJ">
    <property type="taxonomic scope" value="Eukaryota"/>
</dbReference>
<dbReference type="GO" id="GO:0043291">
    <property type="term" value="C:RAVE complex"/>
    <property type="evidence" value="ECO:0007669"/>
    <property type="project" value="TreeGrafter"/>
</dbReference>
<proteinExistence type="predicted"/>
<dbReference type="PANTHER" id="PTHR13618:SF1">
    <property type="entry name" value="PROTEIN ROGDI HOMOLOG"/>
    <property type="match status" value="1"/>
</dbReference>
<organism evidence="2">
    <name type="scientific">Candida tenuis (strain ATCC 10573 / BCRC 21748 / CBS 615 / JCM 9827 / NBRC 10315 / NRRL Y-1498 / VKM Y-70)</name>
    <name type="common">Yeast</name>
    <name type="synonym">Yamadazyma tenuis</name>
    <dbReference type="NCBI Taxonomy" id="590646"/>
    <lineage>
        <taxon>Eukaryota</taxon>
        <taxon>Fungi</taxon>
        <taxon>Dikarya</taxon>
        <taxon>Ascomycota</taxon>
        <taxon>Saccharomycotina</taxon>
        <taxon>Pichiomycetes</taxon>
        <taxon>Debaryomycetaceae</taxon>
        <taxon>Yamadazyma</taxon>
    </lineage>
</organism>
<dbReference type="KEGG" id="cten:18247901"/>
<reference evidence="1 2" key="1">
    <citation type="journal article" date="2011" name="Proc. Natl. Acad. Sci. U.S.A.">
        <title>Comparative genomics of xylose-fermenting fungi for enhanced biofuel production.</title>
        <authorList>
            <person name="Wohlbach D.J."/>
            <person name="Kuo A."/>
            <person name="Sato T.K."/>
            <person name="Potts K.M."/>
            <person name="Salamov A.A."/>
            <person name="LaButti K.M."/>
            <person name="Sun H."/>
            <person name="Clum A."/>
            <person name="Pangilinan J.L."/>
            <person name="Lindquist E.A."/>
            <person name="Lucas S."/>
            <person name="Lapidus A."/>
            <person name="Jin M."/>
            <person name="Gunawan C."/>
            <person name="Balan V."/>
            <person name="Dale B.E."/>
            <person name="Jeffries T.W."/>
            <person name="Zinkel R."/>
            <person name="Barry K.W."/>
            <person name="Grigoriev I.V."/>
            <person name="Gasch A.P."/>
        </authorList>
    </citation>
    <scope>NUCLEOTIDE SEQUENCE [LARGE SCALE GENOMIC DNA]</scope>
    <source>
        <strain evidence="2">ATCC 10573 / BCRC 21748 / CBS 615 / JCM 9827 / NBRC 10315 / NRRL Y-1498 / VKM Y-70</strain>
    </source>
</reference>
<dbReference type="Pfam" id="PF10259">
    <property type="entry name" value="Rogdi_lz"/>
    <property type="match status" value="1"/>
</dbReference>
<dbReference type="STRING" id="590646.G3BAH3"/>
<dbReference type="InterPro" id="IPR028241">
    <property type="entry name" value="RAVE2/Rogdi"/>
</dbReference>
<name>G3BAH3_CANTC</name>
<gene>
    <name evidence="1" type="ORF">CANTEDRAFT_115515</name>
</gene>
<dbReference type="PANTHER" id="PTHR13618">
    <property type="entry name" value="LEUCINE ZIPPER CONTAINING TRANSCRIPTION FACTOR LZF1"/>
    <property type="match status" value="1"/>
</dbReference>
<evidence type="ECO:0000313" key="1">
    <source>
        <dbReference type="EMBL" id="EGV62060.1"/>
    </source>
</evidence>
<sequence>MSIIQQIHDTQIANADKELHWYITSVIVPELPQLIETLDLCSNLLLYNTPQHPDPTQQILRGPPVKLPLTSNKSEILKGILIRDGPYIVQLSIMLHQSNFNKVIHKLDLIKPVLLHQIITAKKALDSSIDNLQQFIEMNQHGSHLCDLNHNVLIDLFNKLLSNISISKQSLQIPLNPNLVFPNNVIQADFFRPELPSNIAIDLYLNQAEICIDLKKLHIINELPWSKIENGKSYVDNIREEMKLPSIQTTSGAPSTAASTPQLKSEPLKLSDLDSKLKTLRDSNFLNNMLNSLNFKPKLDPVDYITKCVTFNDMVVMVNTKIDVSSPDPILTSVFTKLDSIEYLLSSFLQNLDGISSV</sequence>
<dbReference type="Proteomes" id="UP000000707">
    <property type="component" value="Unassembled WGS sequence"/>
</dbReference>
<dbReference type="HOGENOM" id="CLU_045567_0_0_1"/>
<protein>
    <recommendedName>
        <fullName evidence="3">RAVE subunit 2/Rogdi</fullName>
    </recommendedName>
</protein>
<keyword evidence="2" id="KW-1185">Reference proteome</keyword>
<dbReference type="GeneID" id="18247901"/>
<accession>G3BAH3</accession>
<evidence type="ECO:0000313" key="2">
    <source>
        <dbReference type="Proteomes" id="UP000000707"/>
    </source>
</evidence>
<dbReference type="AlphaFoldDB" id="G3BAH3"/>
<dbReference type="OrthoDB" id="66510at2759"/>